<dbReference type="InterPro" id="IPR011010">
    <property type="entry name" value="DNA_brk_join_enz"/>
</dbReference>
<name>A0A917P909_9ACTN</name>
<organism evidence="4 5">
    <name type="scientific">Streptomyces lacrimifluminis</name>
    <dbReference type="NCBI Taxonomy" id="1500077"/>
    <lineage>
        <taxon>Bacteria</taxon>
        <taxon>Bacillati</taxon>
        <taxon>Actinomycetota</taxon>
        <taxon>Actinomycetes</taxon>
        <taxon>Kitasatosporales</taxon>
        <taxon>Streptomycetaceae</taxon>
        <taxon>Streptomyces</taxon>
    </lineage>
</organism>
<dbReference type="InterPro" id="IPR002104">
    <property type="entry name" value="Integrase_catalytic"/>
</dbReference>
<evidence type="ECO:0000259" key="3">
    <source>
        <dbReference type="PROSITE" id="PS51898"/>
    </source>
</evidence>
<dbReference type="Pfam" id="PF00589">
    <property type="entry name" value="Phage_integrase"/>
    <property type="match status" value="1"/>
</dbReference>
<proteinExistence type="predicted"/>
<keyword evidence="2" id="KW-0175">Coiled coil</keyword>
<reference evidence="4" key="1">
    <citation type="journal article" date="2014" name="Int. J. Syst. Evol. Microbiol.">
        <title>Complete genome sequence of Corynebacterium casei LMG S-19264T (=DSM 44701T), isolated from a smear-ripened cheese.</title>
        <authorList>
            <consortium name="US DOE Joint Genome Institute (JGI-PGF)"/>
            <person name="Walter F."/>
            <person name="Albersmeier A."/>
            <person name="Kalinowski J."/>
            <person name="Ruckert C."/>
        </authorList>
    </citation>
    <scope>NUCLEOTIDE SEQUENCE</scope>
    <source>
        <strain evidence="4">CGMCC 4.7272</strain>
    </source>
</reference>
<protein>
    <recommendedName>
        <fullName evidence="3">Tyr recombinase domain-containing protein</fullName>
    </recommendedName>
</protein>
<dbReference type="PROSITE" id="PS51898">
    <property type="entry name" value="TYR_RECOMBINASE"/>
    <property type="match status" value="1"/>
</dbReference>
<feature type="domain" description="Tyr recombinase" evidence="3">
    <location>
        <begin position="1"/>
        <end position="159"/>
    </location>
</feature>
<dbReference type="RefSeq" id="WP_229695632.1">
    <property type="nucleotide sequence ID" value="NZ_BAABER010000047.1"/>
</dbReference>
<accession>A0A917P909</accession>
<dbReference type="GO" id="GO:0006310">
    <property type="term" value="P:DNA recombination"/>
    <property type="evidence" value="ECO:0007669"/>
    <property type="project" value="UniProtKB-KW"/>
</dbReference>
<feature type="coiled-coil region" evidence="2">
    <location>
        <begin position="254"/>
        <end position="295"/>
    </location>
</feature>
<dbReference type="GO" id="GO:0003677">
    <property type="term" value="F:DNA binding"/>
    <property type="evidence" value="ECO:0007669"/>
    <property type="project" value="InterPro"/>
</dbReference>
<dbReference type="GO" id="GO:0015074">
    <property type="term" value="P:DNA integration"/>
    <property type="evidence" value="ECO:0007669"/>
    <property type="project" value="InterPro"/>
</dbReference>
<dbReference type="InterPro" id="IPR013762">
    <property type="entry name" value="Integrase-like_cat_sf"/>
</dbReference>
<evidence type="ECO:0000256" key="1">
    <source>
        <dbReference type="ARBA" id="ARBA00023172"/>
    </source>
</evidence>
<keyword evidence="1" id="KW-0233">DNA recombination</keyword>
<evidence type="ECO:0000313" key="5">
    <source>
        <dbReference type="Proteomes" id="UP000625682"/>
    </source>
</evidence>
<sequence>MRREDIHFILDASVLGCRIPGSHLHVVRRDNDNGAWAKSKRSRAVPVDFLLVQAYDQYVVERDTCREARDSDFVLVNLFRPPLGAPMPPGALNDLFDRLSRRAGLADGVHPHALRHGFASNAADAGAVLDEIADLLGHASAASSQVYLHALDQLASAGEEISVSSVARAAGVHRSLIHRHGDLHAAVIARAGQPPPGTTAGTQVSRKSLLADVANLTARNGRLAAHITRLERRLSEALGQAAWEASGLGAPADVDTLTRRATELEQQILDLRGELAERDEDLEAARATNRELMAQLNR</sequence>
<dbReference type="Proteomes" id="UP000625682">
    <property type="component" value="Unassembled WGS sequence"/>
</dbReference>
<dbReference type="EMBL" id="BMMU01000045">
    <property type="protein sequence ID" value="GGJ67242.1"/>
    <property type="molecule type" value="Genomic_DNA"/>
</dbReference>
<evidence type="ECO:0000313" key="4">
    <source>
        <dbReference type="EMBL" id="GGJ67242.1"/>
    </source>
</evidence>
<dbReference type="Gene3D" id="1.10.443.10">
    <property type="entry name" value="Intergrase catalytic core"/>
    <property type="match status" value="1"/>
</dbReference>
<evidence type="ECO:0000256" key="2">
    <source>
        <dbReference type="SAM" id="Coils"/>
    </source>
</evidence>
<dbReference type="SUPFAM" id="SSF56349">
    <property type="entry name" value="DNA breaking-rejoining enzymes"/>
    <property type="match status" value="1"/>
</dbReference>
<gene>
    <name evidence="4" type="ORF">GCM10012282_75310</name>
</gene>
<dbReference type="AlphaFoldDB" id="A0A917P909"/>
<comment type="caution">
    <text evidence="4">The sequence shown here is derived from an EMBL/GenBank/DDBJ whole genome shotgun (WGS) entry which is preliminary data.</text>
</comment>
<reference evidence="4" key="2">
    <citation type="submission" date="2020-09" db="EMBL/GenBank/DDBJ databases">
        <authorList>
            <person name="Sun Q."/>
            <person name="Zhou Y."/>
        </authorList>
    </citation>
    <scope>NUCLEOTIDE SEQUENCE</scope>
    <source>
        <strain evidence="4">CGMCC 4.7272</strain>
    </source>
</reference>
<keyword evidence="5" id="KW-1185">Reference proteome</keyword>